<name>A0A0P1BGZ8_9BASI</name>
<feature type="compositionally biased region" description="Low complexity" evidence="1">
    <location>
        <begin position="484"/>
        <end position="496"/>
    </location>
</feature>
<feature type="region of interest" description="Disordered" evidence="1">
    <location>
        <begin position="449"/>
        <end position="501"/>
    </location>
</feature>
<evidence type="ECO:0000313" key="2">
    <source>
        <dbReference type="EMBL" id="CEH15319.1"/>
    </source>
</evidence>
<dbReference type="Proteomes" id="UP000054845">
    <property type="component" value="Unassembled WGS sequence"/>
</dbReference>
<feature type="compositionally biased region" description="Polar residues" evidence="1">
    <location>
        <begin position="367"/>
        <end position="378"/>
    </location>
</feature>
<feature type="region of interest" description="Disordered" evidence="1">
    <location>
        <begin position="565"/>
        <end position="602"/>
    </location>
</feature>
<dbReference type="OrthoDB" id="10390704at2759"/>
<feature type="compositionally biased region" description="Basic and acidic residues" evidence="1">
    <location>
        <begin position="175"/>
        <end position="185"/>
    </location>
</feature>
<feature type="region of interest" description="Disordered" evidence="1">
    <location>
        <begin position="84"/>
        <end position="185"/>
    </location>
</feature>
<feature type="compositionally biased region" description="Low complexity" evidence="1">
    <location>
        <begin position="329"/>
        <end position="345"/>
    </location>
</feature>
<evidence type="ECO:0000256" key="1">
    <source>
        <dbReference type="SAM" id="MobiDB-lite"/>
    </source>
</evidence>
<feature type="compositionally biased region" description="Low complexity" evidence="1">
    <location>
        <begin position="84"/>
        <end position="102"/>
    </location>
</feature>
<dbReference type="AlphaFoldDB" id="A0A0P1BGZ8"/>
<feature type="compositionally biased region" description="Low complexity" evidence="1">
    <location>
        <begin position="292"/>
        <end position="302"/>
    </location>
</feature>
<feature type="compositionally biased region" description="Low complexity" evidence="1">
    <location>
        <begin position="136"/>
        <end position="147"/>
    </location>
</feature>
<feature type="compositionally biased region" description="Low complexity" evidence="1">
    <location>
        <begin position="7"/>
        <end position="21"/>
    </location>
</feature>
<proteinExistence type="predicted"/>
<dbReference type="EMBL" id="CCYA01000260">
    <property type="protein sequence ID" value="CEH15319.1"/>
    <property type="molecule type" value="Genomic_DNA"/>
</dbReference>
<reference evidence="2 3" key="1">
    <citation type="submission" date="2014-09" db="EMBL/GenBank/DDBJ databases">
        <authorList>
            <person name="Magalhaes I.L.F."/>
            <person name="Oliveira U."/>
            <person name="Santos F.R."/>
            <person name="Vidigal T.H.D.A."/>
            <person name="Brescovit A.D."/>
            <person name="Santos A.J."/>
        </authorList>
    </citation>
    <scope>NUCLEOTIDE SEQUENCE [LARGE SCALE GENOMIC DNA]</scope>
</reference>
<feature type="region of interest" description="Disordered" evidence="1">
    <location>
        <begin position="231"/>
        <end position="258"/>
    </location>
</feature>
<feature type="compositionally biased region" description="Polar residues" evidence="1">
    <location>
        <begin position="311"/>
        <end position="324"/>
    </location>
</feature>
<evidence type="ECO:0000313" key="3">
    <source>
        <dbReference type="Proteomes" id="UP000054845"/>
    </source>
</evidence>
<accession>A0A0P1BGZ8</accession>
<feature type="compositionally biased region" description="Low complexity" evidence="1">
    <location>
        <begin position="160"/>
        <end position="170"/>
    </location>
</feature>
<protein>
    <submittedName>
        <fullName evidence="2">Uncharacterized protein</fullName>
    </submittedName>
</protein>
<feature type="compositionally biased region" description="Basic and acidic residues" evidence="1">
    <location>
        <begin position="472"/>
        <end position="482"/>
    </location>
</feature>
<keyword evidence="3" id="KW-1185">Reference proteome</keyword>
<feature type="region of interest" description="Disordered" evidence="1">
    <location>
        <begin position="361"/>
        <end position="390"/>
    </location>
</feature>
<feature type="region of interest" description="Disordered" evidence="1">
    <location>
        <begin position="292"/>
        <end position="345"/>
    </location>
</feature>
<organism evidence="2 3">
    <name type="scientific">Ceraceosorus bombacis</name>
    <dbReference type="NCBI Taxonomy" id="401625"/>
    <lineage>
        <taxon>Eukaryota</taxon>
        <taxon>Fungi</taxon>
        <taxon>Dikarya</taxon>
        <taxon>Basidiomycota</taxon>
        <taxon>Ustilaginomycotina</taxon>
        <taxon>Exobasidiomycetes</taxon>
        <taxon>Ceraceosorales</taxon>
        <taxon>Ceraceosoraceae</taxon>
        <taxon>Ceraceosorus</taxon>
    </lineage>
</organism>
<sequence length="602" mass="62458">MPVVDWASPPSIASSPSTPTSHPVNLNYPSWTSLILEPDPQTDPFAAAAAASRTAFTIPEPLRATSPRIDAEGEATMPVMCAPSPSSVCSSPSFGPASPAASHSRRPSTTSFGKRRSIVCMQLDRDGSASQQGRPSASSSRLASAESVENPSHLKRKRSSISNSTSNLNSMPMSADRRSPVSVKAKEEASAALTVEQLGQAAAAGRVKLTDAQRASIARLVVAQLKSGATSLPKRDVPSDAMRGENGQGAASSSRNLGATRVRAALMTRTSASASSPSTRTTVALAVSSAPASTPTSASATSFGLPFAPASGTQQGPGEIPQSQRFRELSASTTSSLATRKSAASTTSAARAIAPFLARVTRRDSENVSPLSTSQGGTHQEDASRSEASLSRAPGLASSWASYYAGGTAWAEAALEHEARRMSGGADDGSDARRASRVDLSACYEQQELRGRSTSVSSADSEDQTRLKRARREGASSRRHTTESAGGAQSQSTAASIADECASTRKPSVTWTSSAHANVSASQTNAQINVQAQPSLVGVLSNFANLLEARAETCQGLEDLARQAQHLEPLEPLSRWGPTPSPACREDASMDDDTSGTADESV</sequence>
<feature type="region of interest" description="Disordered" evidence="1">
    <location>
        <begin position="1"/>
        <end position="23"/>
    </location>
</feature>